<dbReference type="AlphaFoldDB" id="A0A4V6HRC3"/>
<evidence type="ECO:0000256" key="4">
    <source>
        <dbReference type="ARBA" id="ARBA00022692"/>
    </source>
</evidence>
<comment type="caution">
    <text evidence="9">The sequence shown here is derived from an EMBL/GenBank/DDBJ whole genome shotgun (WGS) entry which is preliminary data.</text>
</comment>
<dbReference type="PANTHER" id="PTHR30193">
    <property type="entry name" value="ABC TRANSPORTER PERMEASE PROTEIN"/>
    <property type="match status" value="1"/>
</dbReference>
<dbReference type="SUPFAM" id="SSF161098">
    <property type="entry name" value="MetI-like"/>
    <property type="match status" value="1"/>
</dbReference>
<dbReference type="RefSeq" id="WP_027292996.1">
    <property type="nucleotide sequence ID" value="NZ_CABMJZ010000067.1"/>
</dbReference>
<dbReference type="OrthoDB" id="2038957at2"/>
<feature type="transmembrane region" description="Helical" evidence="7">
    <location>
        <begin position="291"/>
        <end position="311"/>
    </location>
</feature>
<dbReference type="CDD" id="cd06261">
    <property type="entry name" value="TM_PBP2"/>
    <property type="match status" value="1"/>
</dbReference>
<keyword evidence="6 7" id="KW-0472">Membrane</keyword>
<evidence type="ECO:0000256" key="5">
    <source>
        <dbReference type="ARBA" id="ARBA00022989"/>
    </source>
</evidence>
<evidence type="ECO:0000256" key="3">
    <source>
        <dbReference type="ARBA" id="ARBA00022475"/>
    </source>
</evidence>
<dbReference type="InterPro" id="IPR051393">
    <property type="entry name" value="ABC_transporter_permease"/>
</dbReference>
<comment type="similarity">
    <text evidence="7">Belongs to the binding-protein-dependent transport system permease family.</text>
</comment>
<keyword evidence="3" id="KW-1003">Cell membrane</keyword>
<dbReference type="GO" id="GO:0055085">
    <property type="term" value="P:transmembrane transport"/>
    <property type="evidence" value="ECO:0007669"/>
    <property type="project" value="InterPro"/>
</dbReference>
<evidence type="ECO:0000313" key="9">
    <source>
        <dbReference type="EMBL" id="TLC98567.1"/>
    </source>
</evidence>
<evidence type="ECO:0000256" key="2">
    <source>
        <dbReference type="ARBA" id="ARBA00022448"/>
    </source>
</evidence>
<dbReference type="Gene3D" id="1.10.3720.10">
    <property type="entry name" value="MetI-like"/>
    <property type="match status" value="1"/>
</dbReference>
<dbReference type="InterPro" id="IPR000515">
    <property type="entry name" value="MetI-like"/>
</dbReference>
<reference evidence="9 10" key="1">
    <citation type="journal article" date="2019" name="Anaerobe">
        <title>Detection of Robinsoniella peoriensis in multiple bone samples of a trauma patient.</title>
        <authorList>
            <person name="Schrottner P."/>
            <person name="Hartwich K."/>
            <person name="Bunk B."/>
            <person name="Schober I."/>
            <person name="Helbig S."/>
            <person name="Rudolph W.W."/>
            <person name="Gunzer F."/>
        </authorList>
    </citation>
    <scope>NUCLEOTIDE SEQUENCE [LARGE SCALE GENOMIC DNA]</scope>
    <source>
        <strain evidence="9 10">DSM 106044</strain>
    </source>
</reference>
<keyword evidence="2 7" id="KW-0813">Transport</keyword>
<comment type="subcellular location">
    <subcellularLocation>
        <location evidence="1 7">Cell membrane</location>
        <topology evidence="1 7">Multi-pass membrane protein</topology>
    </subcellularLocation>
</comment>
<keyword evidence="4 7" id="KW-0812">Transmembrane</keyword>
<protein>
    <submittedName>
        <fullName evidence="9">Putative multiple-sugar transport system permease YteP</fullName>
    </submittedName>
</protein>
<evidence type="ECO:0000256" key="1">
    <source>
        <dbReference type="ARBA" id="ARBA00004651"/>
    </source>
</evidence>
<feature type="transmembrane region" description="Helical" evidence="7">
    <location>
        <begin position="129"/>
        <end position="148"/>
    </location>
</feature>
<keyword evidence="9" id="KW-0762">Sugar transport</keyword>
<feature type="transmembrane region" description="Helical" evidence="7">
    <location>
        <begin position="228"/>
        <end position="247"/>
    </location>
</feature>
<evidence type="ECO:0000313" key="10">
    <source>
        <dbReference type="Proteomes" id="UP000306509"/>
    </source>
</evidence>
<dbReference type="PROSITE" id="PS50928">
    <property type="entry name" value="ABC_TM1"/>
    <property type="match status" value="1"/>
</dbReference>
<feature type="transmembrane region" description="Helical" evidence="7">
    <location>
        <begin position="96"/>
        <end position="117"/>
    </location>
</feature>
<dbReference type="InterPro" id="IPR035906">
    <property type="entry name" value="MetI-like_sf"/>
</dbReference>
<dbReference type="Pfam" id="PF00528">
    <property type="entry name" value="BPD_transp_1"/>
    <property type="match status" value="1"/>
</dbReference>
<proteinExistence type="inferred from homology"/>
<keyword evidence="10" id="KW-1185">Reference proteome</keyword>
<dbReference type="EMBL" id="QGQD01000092">
    <property type="protein sequence ID" value="TLC98567.1"/>
    <property type="molecule type" value="Genomic_DNA"/>
</dbReference>
<dbReference type="GO" id="GO:0005886">
    <property type="term" value="C:plasma membrane"/>
    <property type="evidence" value="ECO:0007669"/>
    <property type="project" value="UniProtKB-SubCell"/>
</dbReference>
<evidence type="ECO:0000256" key="6">
    <source>
        <dbReference type="ARBA" id="ARBA00023136"/>
    </source>
</evidence>
<dbReference type="PANTHER" id="PTHR30193:SF44">
    <property type="entry name" value="LACTOSE TRANSPORT SYSTEM PERMEASE PROTEIN LACF"/>
    <property type="match status" value="1"/>
</dbReference>
<dbReference type="STRING" id="180332.GCA_000797495_00082"/>
<feature type="domain" description="ABC transmembrane type-1" evidence="8">
    <location>
        <begin position="92"/>
        <end position="312"/>
    </location>
</feature>
<gene>
    <name evidence="9" type="primary">yteP_26</name>
    <name evidence="9" type="ORF">DSM106044_04677</name>
</gene>
<feature type="transmembrane region" description="Helical" evidence="7">
    <location>
        <begin position="31"/>
        <end position="50"/>
    </location>
</feature>
<accession>A0A4V6HRC3</accession>
<feature type="transmembrane region" description="Helical" evidence="7">
    <location>
        <begin position="188"/>
        <end position="207"/>
    </location>
</feature>
<evidence type="ECO:0000259" key="8">
    <source>
        <dbReference type="PROSITE" id="PS50928"/>
    </source>
</evidence>
<organism evidence="9 10">
    <name type="scientific">Robinsoniella peoriensis</name>
    <dbReference type="NCBI Taxonomy" id="180332"/>
    <lineage>
        <taxon>Bacteria</taxon>
        <taxon>Bacillati</taxon>
        <taxon>Bacillota</taxon>
        <taxon>Clostridia</taxon>
        <taxon>Lachnospirales</taxon>
        <taxon>Lachnospiraceae</taxon>
        <taxon>Robinsoniella</taxon>
    </lineage>
</organism>
<keyword evidence="5 7" id="KW-1133">Transmembrane helix</keyword>
<dbReference type="Proteomes" id="UP000306509">
    <property type="component" value="Unassembled WGS sequence"/>
</dbReference>
<sequence length="326" mass="36815">MKKISNRKKGKSFAVNGQRNWKRSVKKQMPFYLMMAPGLFMITLIFYLPMPGVILAFKNYKPTDGIFGSEFINPLFKNFEFFFKSDTARIVTMNTILYNIIEAVLVTVVAVALAILLNEVKNKYVSAAYKGAILIPTFLSWIVIQYILFSFLSVDRGIINNVLGKFGIEGIQWYSEPSKWRAIMPLAYLWKNVGYYSVLYVAAIAGINTDYYEAAQLDGATKWQQIKFITLPLIRTTMIVLSLLWVGKLFNGGLGDWNAFYTLPNDAGALYPATDVIDTYVFRSLKKINDYGMSAAVGLYQSTIGFALVLISNKIIKKIDPDSALF</sequence>
<name>A0A4V6HRC3_9FIRM</name>
<evidence type="ECO:0000256" key="7">
    <source>
        <dbReference type="RuleBase" id="RU363032"/>
    </source>
</evidence>